<name>A0A7M1T554_9FLAO</name>
<accession>A0A7M1T554</accession>
<evidence type="ECO:0000256" key="1">
    <source>
        <dbReference type="ARBA" id="ARBA00022649"/>
    </source>
</evidence>
<reference evidence="2 3" key="1">
    <citation type="submission" date="2020-10" db="EMBL/GenBank/DDBJ databases">
        <title>Complete genome of Cruoricapor ignavus strain M1214 isolated from the blood culture of a febrile patient.</title>
        <authorList>
            <person name="Guglielmino C.J.D."/>
        </authorList>
    </citation>
    <scope>NUCLEOTIDE SEQUENCE [LARGE SCALE GENOMIC DNA]</scope>
    <source>
        <strain evidence="2 3">M1214</strain>
    </source>
</reference>
<evidence type="ECO:0000313" key="3">
    <source>
        <dbReference type="Proteomes" id="UP000593605"/>
    </source>
</evidence>
<dbReference type="Pfam" id="PF05016">
    <property type="entry name" value="ParE_toxin"/>
    <property type="match status" value="1"/>
</dbReference>
<dbReference type="InterPro" id="IPR035093">
    <property type="entry name" value="RelE/ParE_toxin_dom_sf"/>
</dbReference>
<dbReference type="EMBL" id="CP063145">
    <property type="protein sequence ID" value="QOR74417.1"/>
    <property type="molecule type" value="Genomic_DNA"/>
</dbReference>
<keyword evidence="1" id="KW-1277">Toxin-antitoxin system</keyword>
<organism evidence="2 3">
    <name type="scientific">Cruoricaptor ignavus</name>
    <dbReference type="NCBI Taxonomy" id="1118202"/>
    <lineage>
        <taxon>Bacteria</taxon>
        <taxon>Pseudomonadati</taxon>
        <taxon>Bacteroidota</taxon>
        <taxon>Flavobacteriia</taxon>
        <taxon>Flavobacteriales</taxon>
        <taxon>Weeksellaceae</taxon>
        <taxon>Cruoricaptor</taxon>
    </lineage>
</organism>
<proteinExistence type="predicted"/>
<dbReference type="InterPro" id="IPR007712">
    <property type="entry name" value="RelE/ParE_toxin"/>
</dbReference>
<dbReference type="Gene3D" id="3.30.2310.20">
    <property type="entry name" value="RelE-like"/>
    <property type="match status" value="1"/>
</dbReference>
<dbReference type="KEGG" id="civ:IMZ16_02975"/>
<evidence type="ECO:0000313" key="2">
    <source>
        <dbReference type="EMBL" id="QOR74417.1"/>
    </source>
</evidence>
<dbReference type="AlphaFoldDB" id="A0A7M1T554"/>
<sequence length="102" mass="12156">MAEIEIFWSEIAINQRKDIVKYWKKRNGNSNYSNRLNGLINNKLNTLKLHPKIGTLIENFDARMLHIENFGLVYQLKTNQVRILAFWDQRQDPEKLLELLKS</sequence>
<dbReference type="Proteomes" id="UP000593605">
    <property type="component" value="Chromosome"/>
</dbReference>
<dbReference type="RefSeq" id="WP_193440429.1">
    <property type="nucleotide sequence ID" value="NZ_CP063145.1"/>
</dbReference>
<protein>
    <submittedName>
        <fullName evidence="2">Type II toxin-antitoxin system RelE/ParE family toxin</fullName>
    </submittedName>
</protein>
<gene>
    <name evidence="2" type="ORF">IMZ16_02975</name>
</gene>